<keyword evidence="1" id="KW-0479">Metal-binding</keyword>
<dbReference type="GO" id="GO:0016810">
    <property type="term" value="F:hydrolase activity, acting on carbon-nitrogen (but not peptide) bonds"/>
    <property type="evidence" value="ECO:0007669"/>
    <property type="project" value="InterPro"/>
</dbReference>
<organism evidence="5 6">
    <name type="scientific">Clostridium perfringens (strain ATCC 13124 / DSM 756 / JCM 1290 / NCIMB 6125 / NCTC 8237 / Type A)</name>
    <dbReference type="NCBI Taxonomy" id="195103"/>
    <lineage>
        <taxon>Bacteria</taxon>
        <taxon>Bacillati</taxon>
        <taxon>Bacillota</taxon>
        <taxon>Clostridia</taxon>
        <taxon>Eubacteriales</taxon>
        <taxon>Clostridiaceae</taxon>
        <taxon>Clostridium</taxon>
    </lineage>
</organism>
<proteinExistence type="predicted"/>
<dbReference type="RefSeq" id="WP_003455997.1">
    <property type="nucleotide sequence ID" value="NC_008261.1"/>
</dbReference>
<dbReference type="AlphaFoldDB" id="A0A0H2YS16"/>
<keyword evidence="2" id="KW-0378">Hydrolase</keyword>
<dbReference type="Pfam" id="PF01522">
    <property type="entry name" value="Polysacc_deac_1"/>
    <property type="match status" value="1"/>
</dbReference>
<dbReference type="KEGG" id="cpf:CPF_1758"/>
<dbReference type="GeneID" id="93001957"/>
<dbReference type="CDD" id="cd10944">
    <property type="entry name" value="CE4_SmPgdA_like"/>
    <property type="match status" value="1"/>
</dbReference>
<reference evidence="5 6" key="1">
    <citation type="journal article" date="2006" name="Genome Res.">
        <title>Skewed genomic variability in strains of the toxigenic bacterial pathogen, Clostridium perfringens.</title>
        <authorList>
            <person name="Myers G.S."/>
            <person name="Rasko D.A."/>
            <person name="Cheung J.K."/>
            <person name="Ravel J."/>
            <person name="Seshadri R."/>
            <person name="Deboy R.T."/>
            <person name="Ren Q."/>
            <person name="Varga J."/>
            <person name="Awad M.M."/>
            <person name="Brinkac L.M."/>
            <person name="Daugherty S.C."/>
            <person name="Haft D.H."/>
            <person name="Dodson R.J."/>
            <person name="Madupu R."/>
            <person name="Nelson W.C."/>
            <person name="Rosovitz M.J."/>
            <person name="Sullivan S.A."/>
            <person name="Khouri H."/>
            <person name="Dimitrov G.I."/>
            <person name="Watkins K.L."/>
            <person name="Mulligan S."/>
            <person name="Benton J."/>
            <person name="Radune D."/>
            <person name="Fisher D.J."/>
            <person name="Atkins H.S."/>
            <person name="Hiscox T."/>
            <person name="Jost B.H."/>
            <person name="Billington S.J."/>
            <person name="Songer J.G."/>
            <person name="McClane B.A."/>
            <person name="Titball R.W."/>
            <person name="Rood J.I."/>
            <person name="Melville S.B."/>
            <person name="Paulsen I.T."/>
        </authorList>
    </citation>
    <scope>NUCLEOTIDE SEQUENCE [LARGE SCALE GENOMIC DNA]</scope>
    <source>
        <strain evidence="6">ATCC 13124 / DSM 756 / JCM 1290 / NCIMB 6125 / NCTC 8237 / S 107 / Type A</strain>
    </source>
</reference>
<dbReference type="GO" id="GO:0046872">
    <property type="term" value="F:metal ion binding"/>
    <property type="evidence" value="ECO:0007669"/>
    <property type="project" value="UniProtKB-KW"/>
</dbReference>
<sequence length="320" mass="36484">MSKETLSKRKKKNLEKKYIRRRIGVVLIAIVALVFLGTRIALNHKVEVAKGNTGDEGENKELVMEEATVELPQYKSTDIVPGRNVTFDGKNYAVNVKDVSKMVEGSYEGNEKYVFLTFDDGPSPLTEQVLDILKNENVKGTFFMLGSRLDSGQAPKESLKRAIEEGNAIANHSYSHNFKKLYPGNITDVNYFMDEFKRTNDIMRDVLGVEFDTNVLRMPGGYNSRVYYKDRNLEELNNNLESNKIVSIDWNALNGDAEGKPYTLNEMIDYVKRTSRGKNQVVLLMHDTFGKEKTVKVLPEIIKYYKEEGYEFKTISDANV</sequence>
<evidence type="ECO:0000259" key="4">
    <source>
        <dbReference type="PROSITE" id="PS51677"/>
    </source>
</evidence>
<dbReference type="InterPro" id="IPR002509">
    <property type="entry name" value="NODB_dom"/>
</dbReference>
<keyword evidence="3" id="KW-1133">Transmembrane helix</keyword>
<dbReference type="HOGENOM" id="CLU_021264_6_2_9"/>
<evidence type="ECO:0000256" key="1">
    <source>
        <dbReference type="ARBA" id="ARBA00022723"/>
    </source>
</evidence>
<evidence type="ECO:0000256" key="3">
    <source>
        <dbReference type="SAM" id="Phobius"/>
    </source>
</evidence>
<protein>
    <submittedName>
        <fullName evidence="5">Polysaccharide deacetylase family protein</fullName>
    </submittedName>
</protein>
<dbReference type="PANTHER" id="PTHR10587:SF133">
    <property type="entry name" value="CHITIN DEACETYLASE 1-RELATED"/>
    <property type="match status" value="1"/>
</dbReference>
<dbReference type="GO" id="GO:0016020">
    <property type="term" value="C:membrane"/>
    <property type="evidence" value="ECO:0007669"/>
    <property type="project" value="TreeGrafter"/>
</dbReference>
<gene>
    <name evidence="5" type="ordered locus">CPF_1758</name>
</gene>
<keyword evidence="3" id="KW-0472">Membrane</keyword>
<feature type="transmembrane region" description="Helical" evidence="3">
    <location>
        <begin position="21"/>
        <end position="42"/>
    </location>
</feature>
<evidence type="ECO:0000256" key="2">
    <source>
        <dbReference type="ARBA" id="ARBA00022801"/>
    </source>
</evidence>
<dbReference type="GO" id="GO:0005975">
    <property type="term" value="P:carbohydrate metabolic process"/>
    <property type="evidence" value="ECO:0007669"/>
    <property type="project" value="InterPro"/>
</dbReference>
<dbReference type="InterPro" id="IPR011330">
    <property type="entry name" value="Glyco_hydro/deAcase_b/a-brl"/>
</dbReference>
<dbReference type="Proteomes" id="UP000001823">
    <property type="component" value="Chromosome"/>
</dbReference>
<evidence type="ECO:0000313" key="6">
    <source>
        <dbReference type="Proteomes" id="UP000001823"/>
    </source>
</evidence>
<accession>A0A0H2YS16</accession>
<dbReference type="InterPro" id="IPR050248">
    <property type="entry name" value="Polysacc_deacetylase_ArnD"/>
</dbReference>
<dbReference type="PROSITE" id="PS51677">
    <property type="entry name" value="NODB"/>
    <property type="match status" value="1"/>
</dbReference>
<dbReference type="Gene3D" id="3.20.20.370">
    <property type="entry name" value="Glycoside hydrolase/deacetylase"/>
    <property type="match status" value="1"/>
</dbReference>
<dbReference type="PaxDb" id="195103-CPF_1758"/>
<name>A0A0H2YS16_CLOP1</name>
<keyword evidence="6" id="KW-1185">Reference proteome</keyword>
<dbReference type="PANTHER" id="PTHR10587">
    <property type="entry name" value="GLYCOSYL TRANSFERASE-RELATED"/>
    <property type="match status" value="1"/>
</dbReference>
<feature type="domain" description="NodB homology" evidence="4">
    <location>
        <begin position="112"/>
        <end position="313"/>
    </location>
</feature>
<evidence type="ECO:0000313" key="5">
    <source>
        <dbReference type="EMBL" id="ABG83754.1"/>
    </source>
</evidence>
<dbReference type="EMBL" id="CP000246">
    <property type="protein sequence ID" value="ABG83754.1"/>
    <property type="molecule type" value="Genomic_DNA"/>
</dbReference>
<dbReference type="eggNOG" id="COG0726">
    <property type="taxonomic scope" value="Bacteria"/>
</dbReference>
<dbReference type="SUPFAM" id="SSF88713">
    <property type="entry name" value="Glycoside hydrolase/deacetylase"/>
    <property type="match status" value="1"/>
</dbReference>
<keyword evidence="3" id="KW-0812">Transmembrane</keyword>